<dbReference type="InterPro" id="IPR017452">
    <property type="entry name" value="GPCR_Rhodpsn_7TM"/>
</dbReference>
<comment type="subcellular location">
    <subcellularLocation>
        <location evidence="1">Membrane</location>
    </subcellularLocation>
</comment>
<dbReference type="InterPro" id="IPR050231">
    <property type="entry name" value="Iron_ascorbate_oxido_reductase"/>
</dbReference>
<gene>
    <name evidence="8" type="ORF">PEVE_00040398</name>
</gene>
<dbReference type="PROSITE" id="PS51471">
    <property type="entry name" value="FE2OG_OXY"/>
    <property type="match status" value="1"/>
</dbReference>
<dbReference type="SUPFAM" id="SSF81321">
    <property type="entry name" value="Family A G protein-coupled receptor-like"/>
    <property type="match status" value="1"/>
</dbReference>
<dbReference type="InterPro" id="IPR044861">
    <property type="entry name" value="IPNS-like_FE2OG_OXY"/>
</dbReference>
<feature type="transmembrane region" description="Helical" evidence="5">
    <location>
        <begin position="373"/>
        <end position="392"/>
    </location>
</feature>
<accession>A0ABN8N945</accession>
<evidence type="ECO:0008006" key="10">
    <source>
        <dbReference type="Google" id="ProtNLM"/>
    </source>
</evidence>
<evidence type="ECO:0000256" key="4">
    <source>
        <dbReference type="ARBA" id="ARBA00023136"/>
    </source>
</evidence>
<protein>
    <recommendedName>
        <fullName evidence="10">Fe2OG dioxygenase domain-containing protein</fullName>
    </recommendedName>
</protein>
<proteinExistence type="predicted"/>
<dbReference type="Pfam" id="PF14226">
    <property type="entry name" value="DIOX_N"/>
    <property type="match status" value="1"/>
</dbReference>
<keyword evidence="2 5" id="KW-0812">Transmembrane</keyword>
<keyword evidence="9" id="KW-1185">Reference proteome</keyword>
<dbReference type="PROSITE" id="PS00237">
    <property type="entry name" value="G_PROTEIN_RECEP_F1_1"/>
    <property type="match status" value="1"/>
</dbReference>
<dbReference type="EMBL" id="CALNXI010000735">
    <property type="protein sequence ID" value="CAH3042065.1"/>
    <property type="molecule type" value="Genomic_DNA"/>
</dbReference>
<feature type="transmembrane region" description="Helical" evidence="5">
    <location>
        <begin position="522"/>
        <end position="544"/>
    </location>
</feature>
<evidence type="ECO:0000313" key="8">
    <source>
        <dbReference type="EMBL" id="CAH3042065.1"/>
    </source>
</evidence>
<dbReference type="Pfam" id="PF00001">
    <property type="entry name" value="7tm_1"/>
    <property type="match status" value="1"/>
</dbReference>
<evidence type="ECO:0000256" key="5">
    <source>
        <dbReference type="SAM" id="Phobius"/>
    </source>
</evidence>
<keyword evidence="4 5" id="KW-0472">Membrane</keyword>
<evidence type="ECO:0000256" key="1">
    <source>
        <dbReference type="ARBA" id="ARBA00004370"/>
    </source>
</evidence>
<dbReference type="Pfam" id="PF03171">
    <property type="entry name" value="2OG-FeII_Oxy"/>
    <property type="match status" value="1"/>
</dbReference>
<feature type="transmembrane region" description="Helical" evidence="5">
    <location>
        <begin position="413"/>
        <end position="434"/>
    </location>
</feature>
<dbReference type="Proteomes" id="UP001159427">
    <property type="component" value="Unassembled WGS sequence"/>
</dbReference>
<evidence type="ECO:0000313" key="9">
    <source>
        <dbReference type="Proteomes" id="UP001159427"/>
    </source>
</evidence>
<dbReference type="PRINTS" id="PR00682">
    <property type="entry name" value="IPNSYNTHASE"/>
</dbReference>
<comment type="caution">
    <text evidence="8">The sequence shown here is derived from an EMBL/GenBank/DDBJ whole genome shotgun (WGS) entry which is preliminary data.</text>
</comment>
<dbReference type="Gene3D" id="2.60.120.330">
    <property type="entry name" value="B-lactam Antibiotic, Isopenicillin N Synthase, Chain"/>
    <property type="match status" value="1"/>
</dbReference>
<feature type="domain" description="Fe2OG dioxygenase" evidence="7">
    <location>
        <begin position="183"/>
        <end position="284"/>
    </location>
</feature>
<feature type="transmembrane region" description="Helical" evidence="5">
    <location>
        <begin position="440"/>
        <end position="458"/>
    </location>
</feature>
<feature type="transmembrane region" description="Helical" evidence="5">
    <location>
        <begin position="488"/>
        <end position="510"/>
    </location>
</feature>
<feature type="domain" description="G-protein coupled receptors family 1 profile" evidence="6">
    <location>
        <begin position="310"/>
        <end position="542"/>
    </location>
</feature>
<dbReference type="InterPro" id="IPR005123">
    <property type="entry name" value="Oxoglu/Fe-dep_dioxygenase_dom"/>
</dbReference>
<evidence type="ECO:0000259" key="6">
    <source>
        <dbReference type="PROSITE" id="PS50262"/>
    </source>
</evidence>
<reference evidence="8 9" key="1">
    <citation type="submission" date="2022-05" db="EMBL/GenBank/DDBJ databases">
        <authorList>
            <consortium name="Genoscope - CEA"/>
            <person name="William W."/>
        </authorList>
    </citation>
    <scope>NUCLEOTIDE SEQUENCE [LARGE SCALE GENOMIC DNA]</scope>
</reference>
<dbReference type="PANTHER" id="PTHR47990">
    <property type="entry name" value="2-OXOGLUTARATE (2OG) AND FE(II)-DEPENDENT OXYGENASE SUPERFAMILY PROTEIN-RELATED"/>
    <property type="match status" value="1"/>
</dbReference>
<dbReference type="InterPro" id="IPR000276">
    <property type="entry name" value="GPCR_Rhodpsn"/>
</dbReference>
<evidence type="ECO:0000259" key="7">
    <source>
        <dbReference type="PROSITE" id="PS51471"/>
    </source>
</evidence>
<evidence type="ECO:0000256" key="3">
    <source>
        <dbReference type="ARBA" id="ARBA00022989"/>
    </source>
</evidence>
<dbReference type="Gene3D" id="1.20.1070.10">
    <property type="entry name" value="Rhodopsin 7-helix transmembrane proteins"/>
    <property type="match status" value="1"/>
</dbReference>
<evidence type="ECO:0000256" key="2">
    <source>
        <dbReference type="ARBA" id="ARBA00022692"/>
    </source>
</evidence>
<dbReference type="InterPro" id="IPR026992">
    <property type="entry name" value="DIOX_N"/>
</dbReference>
<sequence>MEIPQIDISPLINGKFLSLNNLLSISGECDDIGHVITQIKMACQGLSCFYITGHGIEKSLMENLLKCGNNFFNLPKDVKTSISLKKSQAYRGYILQGSEVTANRIDNKEGIYFGPEPTDDQDVAAISPMMGANQFPDEKALPGFKALVETYMERMSVVGHAIMKGLALSLELTEDFFHDIFNPAFPLLALWHYPPVPAVLDSWGVGPHTDYGVLTLLMQDDVGGLQIETESGKWIDVPPIPGTLVVNIGDVVEAWTKGKFHATMHRVKNSPSKHRISAPFFFQPRLDCEIRPINDGTSAESGMNFPLNKPFAFGEYVLKKFQKSYGISKALFFSLALSDFAVGLVSQPLYAAYTFAIAWNNARLYCTVGLPHTLFTTFLGLASFWIQMVVALDRYLALSLQTRYRSNVSFKRVSLLIITGWFFSALLTASRFFSATFRRLSANLMLVICLLLSLFFYFKTYVKLRKQKLQMDSRSSFRISHYGKSLKTMFIVFCIFWGTYLPFLCALAAATASGFSSSPQLLAFDITSVLALLNSSLNPVVYCWRIKEISREAKLIIRRACPCNLAILQSAQGNQVVPFGGYTTASYISPVSQRFFQGAWS</sequence>
<dbReference type="PROSITE" id="PS50262">
    <property type="entry name" value="G_PROTEIN_RECEP_F1_2"/>
    <property type="match status" value="1"/>
</dbReference>
<name>A0ABN8N945_9CNID</name>
<organism evidence="8 9">
    <name type="scientific">Porites evermanni</name>
    <dbReference type="NCBI Taxonomy" id="104178"/>
    <lineage>
        <taxon>Eukaryota</taxon>
        <taxon>Metazoa</taxon>
        <taxon>Cnidaria</taxon>
        <taxon>Anthozoa</taxon>
        <taxon>Hexacorallia</taxon>
        <taxon>Scleractinia</taxon>
        <taxon>Fungiina</taxon>
        <taxon>Poritidae</taxon>
        <taxon>Porites</taxon>
    </lineage>
</organism>
<dbReference type="CDD" id="cd00637">
    <property type="entry name" value="7tm_classA_rhodopsin-like"/>
    <property type="match status" value="1"/>
</dbReference>
<dbReference type="InterPro" id="IPR027443">
    <property type="entry name" value="IPNS-like_sf"/>
</dbReference>
<keyword evidence="3 5" id="KW-1133">Transmembrane helix</keyword>
<dbReference type="SUPFAM" id="SSF51197">
    <property type="entry name" value="Clavaminate synthase-like"/>
    <property type="match status" value="1"/>
</dbReference>